<reference evidence="8" key="2">
    <citation type="submission" date="2018-06" db="EMBL/GenBank/DDBJ databases">
        <authorList>
            <consortium name="Pathogen Informatics"/>
            <person name="Doyle S."/>
        </authorList>
    </citation>
    <scope>NUCLEOTIDE SEQUENCE [LARGE SCALE GENOMIC DNA]</scope>
    <source>
        <strain evidence="8">NCTC12218</strain>
    </source>
</reference>
<dbReference type="EMBL" id="POVK01000021">
    <property type="protein sequence ID" value="NHA34280.1"/>
    <property type="molecule type" value="Genomic_DNA"/>
</dbReference>
<keyword evidence="3 8" id="KW-0378">Hydrolase</keyword>
<dbReference type="PRINTS" id="PR00377">
    <property type="entry name" value="IMPHPHTASES"/>
</dbReference>
<sequence>MHLYDFAKSLVLEAGNNIRKKMGDTLAIEAKSNPNDLVTNVDKETEQFIVSQIQESYPNHRIIGEEGHGHDIETTEGIVWVIDPIDGTLNFIHQSENFAISIGIFKEGKPYAGFVYDVMRDVLYHAKAGKGALMNEEPLPLLEDTVVSESIIGMNPNWLTKPKLGTMLEPIVSDSRSARAYGSAALEIVYVATGQLAAYMTPRLQPWDYAGGIIILEEVDGIATNFLGEPLAMTHPNSVLVGNKKVHTAIRQDYLRQHDETLIALHEKLKHK</sequence>
<protein>
    <submittedName>
        <fullName evidence="7 8">Inositol monophosphatase</fullName>
        <ecNumber evidence="8">3.1.3.25</ecNumber>
    </submittedName>
</protein>
<dbReference type="AlphaFoldDB" id="A0A7Z7QQB5"/>
<evidence type="ECO:0000256" key="1">
    <source>
        <dbReference type="ARBA" id="ARBA00001946"/>
    </source>
</evidence>
<evidence type="ECO:0000313" key="7">
    <source>
        <dbReference type="EMBL" id="NHA34280.1"/>
    </source>
</evidence>
<evidence type="ECO:0000313" key="6">
    <source>
        <dbReference type="EMBL" id="CAD7360152.1"/>
    </source>
</evidence>
<dbReference type="Proteomes" id="UP000264146">
    <property type="component" value="Chromosome"/>
</dbReference>
<dbReference type="GO" id="GO:0008934">
    <property type="term" value="F:inositol monophosphate 1-phosphatase activity"/>
    <property type="evidence" value="ECO:0007669"/>
    <property type="project" value="TreeGrafter"/>
</dbReference>
<dbReference type="InterPro" id="IPR000760">
    <property type="entry name" value="Inositol_monophosphatase-like"/>
</dbReference>
<keyword evidence="4 5" id="KW-0460">Magnesium</keyword>
<feature type="binding site" evidence="5">
    <location>
        <position position="86"/>
    </location>
    <ligand>
        <name>Mg(2+)</name>
        <dbReference type="ChEBI" id="CHEBI:18420"/>
        <label>1</label>
        <note>catalytic</note>
    </ligand>
</feature>
<dbReference type="Proteomes" id="UP000572988">
    <property type="component" value="Unassembled WGS sequence"/>
</dbReference>
<dbReference type="EC" id="3.1.3.25" evidence="8"/>
<evidence type="ECO:0000256" key="5">
    <source>
        <dbReference type="PIRSR" id="PIRSR600760-2"/>
    </source>
</evidence>
<dbReference type="GO" id="GO:0006020">
    <property type="term" value="P:inositol metabolic process"/>
    <property type="evidence" value="ECO:0007669"/>
    <property type="project" value="TreeGrafter"/>
</dbReference>
<evidence type="ECO:0000256" key="3">
    <source>
        <dbReference type="ARBA" id="ARBA00022801"/>
    </source>
</evidence>
<dbReference type="GeneID" id="93790421"/>
<dbReference type="GO" id="GO:0007165">
    <property type="term" value="P:signal transduction"/>
    <property type="evidence" value="ECO:0007669"/>
    <property type="project" value="TreeGrafter"/>
</dbReference>
<dbReference type="EMBL" id="UHEF01000001">
    <property type="protein sequence ID" value="SUM89532.1"/>
    <property type="molecule type" value="Genomic_DNA"/>
</dbReference>
<dbReference type="CDD" id="cd01637">
    <property type="entry name" value="IMPase_like"/>
    <property type="match status" value="1"/>
</dbReference>
<feature type="binding site" evidence="5">
    <location>
        <position position="83"/>
    </location>
    <ligand>
        <name>Mg(2+)</name>
        <dbReference type="ChEBI" id="CHEBI:18420"/>
        <label>1</label>
        <note>catalytic</note>
    </ligand>
</feature>
<reference evidence="7 10" key="1">
    <citation type="submission" date="2018-01" db="EMBL/GenBank/DDBJ databases">
        <title>Complete genome sequence of Staphylococcus Scheliferi isolated from human.</title>
        <authorList>
            <person name="Abouelkhair M.A."/>
            <person name="Bemis D.A."/>
            <person name="Kania S.A."/>
        </authorList>
    </citation>
    <scope>NUCLEOTIDE SEQUENCE [LARGE SCALE GENOMIC DNA]</scope>
    <source>
        <strain evidence="7 10">ATCC 43808</strain>
    </source>
</reference>
<dbReference type="GO" id="GO:0046872">
    <property type="term" value="F:metal ion binding"/>
    <property type="evidence" value="ECO:0007669"/>
    <property type="project" value="UniProtKB-KW"/>
</dbReference>
<reference evidence="6 9" key="3">
    <citation type="submission" date="2020-11" db="EMBL/GenBank/DDBJ databases">
        <authorList>
            <consortium name="Pathogen Informatics"/>
        </authorList>
    </citation>
    <scope>NUCLEOTIDE SEQUENCE [LARGE SCALE GENOMIC DNA]</scope>
    <source>
        <strain evidence="6 9">NCTC12218</strain>
    </source>
</reference>
<dbReference type="FunFam" id="3.30.540.10:FF:000003">
    <property type="entry name" value="Inositol-1-monophosphatase"/>
    <property type="match status" value="1"/>
</dbReference>
<proteinExistence type="predicted"/>
<name>A0A7Z7QQB5_STASC</name>
<dbReference type="Pfam" id="PF00459">
    <property type="entry name" value="Inositol_P"/>
    <property type="match status" value="1"/>
</dbReference>
<dbReference type="EMBL" id="LR962863">
    <property type="protein sequence ID" value="CAD7360152.1"/>
    <property type="molecule type" value="Genomic_DNA"/>
</dbReference>
<dbReference type="Gene3D" id="3.30.540.10">
    <property type="entry name" value="Fructose-1,6-Bisphosphatase, subunit A, domain 1"/>
    <property type="match status" value="1"/>
</dbReference>
<gene>
    <name evidence="8" type="primary">suhB_2</name>
    <name evidence="7" type="ORF">C1O36_07080</name>
    <name evidence="8" type="ORF">NCTC12218_01818</name>
</gene>
<keyword evidence="10" id="KW-1185">Reference proteome</keyword>
<evidence type="ECO:0000256" key="4">
    <source>
        <dbReference type="ARBA" id="ARBA00022842"/>
    </source>
</evidence>
<dbReference type="SUPFAM" id="SSF56655">
    <property type="entry name" value="Carbohydrate phosphatase"/>
    <property type="match status" value="1"/>
</dbReference>
<dbReference type="Gene3D" id="3.40.190.80">
    <property type="match status" value="1"/>
</dbReference>
<keyword evidence="2 5" id="KW-0479">Metal-binding</keyword>
<comment type="cofactor">
    <cofactor evidence="1 5">
        <name>Mg(2+)</name>
        <dbReference type="ChEBI" id="CHEBI:18420"/>
    </cofactor>
</comment>
<feature type="binding site" evidence="5">
    <location>
        <position position="65"/>
    </location>
    <ligand>
        <name>Mg(2+)</name>
        <dbReference type="ChEBI" id="CHEBI:18420"/>
        <label>1</label>
        <note>catalytic</note>
    </ligand>
</feature>
<feature type="binding site" evidence="5">
    <location>
        <position position="85"/>
    </location>
    <ligand>
        <name>Mg(2+)</name>
        <dbReference type="ChEBI" id="CHEBI:18420"/>
        <label>1</label>
        <note>catalytic</note>
    </ligand>
</feature>
<dbReference type="PANTHER" id="PTHR20854:SF4">
    <property type="entry name" value="INOSITOL-1-MONOPHOSPHATASE-RELATED"/>
    <property type="match status" value="1"/>
</dbReference>
<evidence type="ECO:0000313" key="10">
    <source>
        <dbReference type="Proteomes" id="UP000572988"/>
    </source>
</evidence>
<dbReference type="PANTHER" id="PTHR20854">
    <property type="entry name" value="INOSITOL MONOPHOSPHATASE"/>
    <property type="match status" value="1"/>
</dbReference>
<evidence type="ECO:0000256" key="2">
    <source>
        <dbReference type="ARBA" id="ARBA00022723"/>
    </source>
</evidence>
<dbReference type="PROSITE" id="PS00629">
    <property type="entry name" value="IMP_1"/>
    <property type="match status" value="1"/>
</dbReference>
<dbReference type="InterPro" id="IPR020583">
    <property type="entry name" value="Inositol_monoP_metal-BS"/>
</dbReference>
<organism evidence="8">
    <name type="scientific">Staphylococcus schleiferi</name>
    <dbReference type="NCBI Taxonomy" id="1295"/>
    <lineage>
        <taxon>Bacteria</taxon>
        <taxon>Bacillati</taxon>
        <taxon>Bacillota</taxon>
        <taxon>Bacilli</taxon>
        <taxon>Bacillales</taxon>
        <taxon>Staphylococcaceae</taxon>
        <taxon>Staphylococcus</taxon>
    </lineage>
</organism>
<dbReference type="RefSeq" id="WP_126496413.1">
    <property type="nucleotide sequence ID" value="NZ_CALYEE010000024.1"/>
</dbReference>
<feature type="binding site" evidence="5">
    <location>
        <position position="208"/>
    </location>
    <ligand>
        <name>Mg(2+)</name>
        <dbReference type="ChEBI" id="CHEBI:18420"/>
        <label>1</label>
        <note>catalytic</note>
    </ligand>
</feature>
<evidence type="ECO:0000313" key="9">
    <source>
        <dbReference type="Proteomes" id="UP000264146"/>
    </source>
</evidence>
<accession>A0A7Z7QQB5</accession>
<evidence type="ECO:0000313" key="8">
    <source>
        <dbReference type="EMBL" id="SUM89532.1"/>
    </source>
</evidence>